<gene>
    <name evidence="1" type="ORF">GALMADRAFT_143942</name>
</gene>
<reference evidence="2" key="1">
    <citation type="journal article" date="2014" name="Proc. Natl. Acad. Sci. U.S.A.">
        <title>Extensive sampling of basidiomycete genomes demonstrates inadequacy of the white-rot/brown-rot paradigm for wood decay fungi.</title>
        <authorList>
            <person name="Riley R."/>
            <person name="Salamov A.A."/>
            <person name="Brown D.W."/>
            <person name="Nagy L.G."/>
            <person name="Floudas D."/>
            <person name="Held B.W."/>
            <person name="Levasseur A."/>
            <person name="Lombard V."/>
            <person name="Morin E."/>
            <person name="Otillar R."/>
            <person name="Lindquist E.A."/>
            <person name="Sun H."/>
            <person name="LaButti K.M."/>
            <person name="Schmutz J."/>
            <person name="Jabbour D."/>
            <person name="Luo H."/>
            <person name="Baker S.E."/>
            <person name="Pisabarro A.G."/>
            <person name="Walton J.D."/>
            <person name="Blanchette R.A."/>
            <person name="Henrissat B."/>
            <person name="Martin F."/>
            <person name="Cullen D."/>
            <person name="Hibbett D.S."/>
            <person name="Grigoriev I.V."/>
        </authorList>
    </citation>
    <scope>NUCLEOTIDE SEQUENCE [LARGE SCALE GENOMIC DNA]</scope>
    <source>
        <strain evidence="2">CBS 339.88</strain>
    </source>
</reference>
<accession>A0A067SK03</accession>
<dbReference type="EMBL" id="KL142393">
    <property type="protein sequence ID" value="KDR71236.1"/>
    <property type="molecule type" value="Genomic_DNA"/>
</dbReference>
<name>A0A067SK03_GALM3</name>
<keyword evidence="2" id="KW-1185">Reference proteome</keyword>
<dbReference type="HOGENOM" id="CLU_614002_0_0_1"/>
<evidence type="ECO:0000313" key="2">
    <source>
        <dbReference type="Proteomes" id="UP000027222"/>
    </source>
</evidence>
<dbReference type="OrthoDB" id="2269034at2759"/>
<protein>
    <submittedName>
        <fullName evidence="1">Uncharacterized protein</fullName>
    </submittedName>
</protein>
<proteinExistence type="predicted"/>
<dbReference type="Gene3D" id="1.20.1280.50">
    <property type="match status" value="1"/>
</dbReference>
<dbReference type="Proteomes" id="UP000027222">
    <property type="component" value="Unassembled WGS sequence"/>
</dbReference>
<dbReference type="AlphaFoldDB" id="A0A067SK03"/>
<organism evidence="1 2">
    <name type="scientific">Galerina marginata (strain CBS 339.88)</name>
    <dbReference type="NCBI Taxonomy" id="685588"/>
    <lineage>
        <taxon>Eukaryota</taxon>
        <taxon>Fungi</taxon>
        <taxon>Dikarya</taxon>
        <taxon>Basidiomycota</taxon>
        <taxon>Agaricomycotina</taxon>
        <taxon>Agaricomycetes</taxon>
        <taxon>Agaricomycetidae</taxon>
        <taxon>Agaricales</taxon>
        <taxon>Agaricineae</taxon>
        <taxon>Strophariaceae</taxon>
        <taxon>Galerina</taxon>
    </lineage>
</organism>
<evidence type="ECO:0000313" key="1">
    <source>
        <dbReference type="EMBL" id="KDR71236.1"/>
    </source>
</evidence>
<sequence length="446" mass="50956">MHPNDNPRPKNWLITHLADDIWRTIFKLCVVHHESRLTRFGHQIHILSSQVCSRWRRIAINAPELWNKIHLHVNELGTRSLGPEFLDLHLQRARSSPLRISLMADVYLVRPKGDHRTSRELETCRMIELLCRNFHLANDLEIGTYVFNCGMPQLPHGSLLDCVLPVALPLLQKLTLKIGKTVTSMNPGMSKLWTRSPNLKSIAFAHSNLFFDRCSFNHTYMAGKLQIPFVQLTSVDISLYTPEHHLYDLLSNSKDLACCVVRLCQFSWDTPFMKNCEPLNLPVLQCLKLVTTYDPTNLVYFLLFINTPALTSLALETPSIDWRHAHFASFLASSSCNIQKFSVKICGRTSPEMLDSLRLLPQLSSLTLNLDNISDGGGGAFRCDLRRQFYTRFVTEMDQWDEVTQQFTLLPALRKLRIAVLIPRPPAFVAMALGRKLEVDLLGFTP</sequence>